<keyword evidence="5" id="KW-0472">Membrane</keyword>
<dbReference type="InterPro" id="IPR023353">
    <property type="entry name" value="LemA-like_dom_sf"/>
</dbReference>
<evidence type="ECO:0000256" key="1">
    <source>
        <dbReference type="ARBA" id="ARBA00004167"/>
    </source>
</evidence>
<evidence type="ECO:0000256" key="4">
    <source>
        <dbReference type="ARBA" id="ARBA00022989"/>
    </source>
</evidence>
<comment type="subcellular location">
    <subcellularLocation>
        <location evidence="1">Membrane</location>
        <topology evidence="1">Single-pass membrane protein</topology>
    </subcellularLocation>
</comment>
<keyword evidence="7" id="KW-1185">Reference proteome</keyword>
<accession>A0A3S0ZQW1</accession>
<evidence type="ECO:0000313" key="6">
    <source>
        <dbReference type="EMBL" id="RUR75506.1"/>
    </source>
</evidence>
<dbReference type="InterPro" id="IPR007156">
    <property type="entry name" value="MamQ_LemA"/>
</dbReference>
<dbReference type="Gene3D" id="1.20.1440.20">
    <property type="entry name" value="LemA-like domain"/>
    <property type="match status" value="1"/>
</dbReference>
<sequence length="181" mass="20738">MPIIFVLFMISLYNGLVAKKNQVDNAFASIDVILKKRSDLIPNLVAVAQNYMKYEESILTEITRLRSRAISGRANGNRNSAMDLENEISRALGNILISLEAYPELKTDRYFLQLLQSLNEIEEQISAARRFYNSAVTDYNNSLEMFPTNLIASTMNYRPKKVFVATEEEKQNVNVKNLFEQ</sequence>
<evidence type="ECO:0000313" key="7">
    <source>
        <dbReference type="Proteomes" id="UP000268857"/>
    </source>
</evidence>
<dbReference type="PANTHER" id="PTHR34478:SF1">
    <property type="entry name" value="PROTEIN LEMA"/>
    <property type="match status" value="1"/>
</dbReference>
<dbReference type="PANTHER" id="PTHR34478">
    <property type="entry name" value="PROTEIN LEMA"/>
    <property type="match status" value="1"/>
</dbReference>
<comment type="similarity">
    <text evidence="2">Belongs to the LemA family.</text>
</comment>
<evidence type="ECO:0000256" key="2">
    <source>
        <dbReference type="ARBA" id="ARBA00008854"/>
    </source>
</evidence>
<dbReference type="GO" id="GO:0016020">
    <property type="term" value="C:membrane"/>
    <property type="evidence" value="ECO:0007669"/>
    <property type="project" value="UniProtKB-SubCell"/>
</dbReference>
<organism evidence="6 7">
    <name type="scientific">Chlorogloeopsis fritschii PCC 6912</name>
    <dbReference type="NCBI Taxonomy" id="211165"/>
    <lineage>
        <taxon>Bacteria</taxon>
        <taxon>Bacillati</taxon>
        <taxon>Cyanobacteriota</taxon>
        <taxon>Cyanophyceae</taxon>
        <taxon>Nostocales</taxon>
        <taxon>Chlorogloeopsidaceae</taxon>
        <taxon>Chlorogloeopsis</taxon>
    </lineage>
</organism>
<dbReference type="EMBL" id="RSCJ01000024">
    <property type="protein sequence ID" value="RUR75506.1"/>
    <property type="molecule type" value="Genomic_DNA"/>
</dbReference>
<reference evidence="6 7" key="1">
    <citation type="journal article" date="2019" name="Genome Biol. Evol.">
        <title>Day and night: Metabolic profiles and evolutionary relationships of six axenic non-marine cyanobacteria.</title>
        <authorList>
            <person name="Will S.E."/>
            <person name="Henke P."/>
            <person name="Boedeker C."/>
            <person name="Huang S."/>
            <person name="Brinkmann H."/>
            <person name="Rohde M."/>
            <person name="Jarek M."/>
            <person name="Friedl T."/>
            <person name="Seufert S."/>
            <person name="Schumacher M."/>
            <person name="Overmann J."/>
            <person name="Neumann-Schaal M."/>
            <person name="Petersen J."/>
        </authorList>
    </citation>
    <scope>NUCLEOTIDE SEQUENCE [LARGE SCALE GENOMIC DNA]</scope>
    <source>
        <strain evidence="6 7">PCC 6912</strain>
    </source>
</reference>
<evidence type="ECO:0000256" key="5">
    <source>
        <dbReference type="ARBA" id="ARBA00023136"/>
    </source>
</evidence>
<keyword evidence="3" id="KW-0812">Transmembrane</keyword>
<evidence type="ECO:0000256" key="3">
    <source>
        <dbReference type="ARBA" id="ARBA00022692"/>
    </source>
</evidence>
<evidence type="ECO:0008006" key="8">
    <source>
        <dbReference type="Google" id="ProtNLM"/>
    </source>
</evidence>
<dbReference type="Proteomes" id="UP000268857">
    <property type="component" value="Unassembled WGS sequence"/>
</dbReference>
<protein>
    <recommendedName>
        <fullName evidence="8">LemA family protein</fullName>
    </recommendedName>
</protein>
<proteinExistence type="inferred from homology"/>
<keyword evidence="4" id="KW-1133">Transmembrane helix</keyword>
<gene>
    <name evidence="6" type="ORF">PCC6912_47370</name>
</gene>
<dbReference type="Pfam" id="PF04011">
    <property type="entry name" value="LemA"/>
    <property type="match status" value="1"/>
</dbReference>
<dbReference type="RefSeq" id="WP_026087528.1">
    <property type="nucleotide sequence ID" value="NZ_AJLN01000098.1"/>
</dbReference>
<dbReference type="STRING" id="211165.GCA_000317285_03697"/>
<dbReference type="AlphaFoldDB" id="A0A3S0ZQW1"/>
<comment type="caution">
    <text evidence="6">The sequence shown here is derived from an EMBL/GenBank/DDBJ whole genome shotgun (WGS) entry which is preliminary data.</text>
</comment>
<dbReference type="SUPFAM" id="SSF140478">
    <property type="entry name" value="LemA-like"/>
    <property type="match status" value="1"/>
</dbReference>
<name>A0A3S0ZQW1_CHLFR</name>